<dbReference type="Proteomes" id="UP000181899">
    <property type="component" value="Unassembled WGS sequence"/>
</dbReference>
<dbReference type="OrthoDB" id="6638171at2"/>
<dbReference type="RefSeq" id="WP_074912833.1">
    <property type="nucleotide sequence ID" value="NZ_FOVK01000015.1"/>
</dbReference>
<dbReference type="EMBL" id="FOVK01000015">
    <property type="protein sequence ID" value="SFO08711.1"/>
    <property type="molecule type" value="Genomic_DNA"/>
</dbReference>
<proteinExistence type="predicted"/>
<dbReference type="AlphaFoldDB" id="A0A1I5ECB0"/>
<keyword evidence="2" id="KW-1185">Reference proteome</keyword>
<name>A0A1I5ECB0_9CLOT</name>
<protein>
    <submittedName>
        <fullName evidence="1">Uncharacterized protein</fullName>
    </submittedName>
</protein>
<gene>
    <name evidence="1" type="ORF">SAMN04488695_11512</name>
</gene>
<sequence length="111" mass="12881">MAKHEFGIMQKEPLVNERYDTYEPQEYNCIAVDDDFIEPIIIDLQGVDCYWHSLKTAEKGLAYCGITLIPPRSMEEFTSILLYQNKRELSSLIELANQAKDKGKYVIHYGM</sequence>
<organism evidence="1 2">
    <name type="scientific">Proteiniclasticum ruminis</name>
    <dbReference type="NCBI Taxonomy" id="398199"/>
    <lineage>
        <taxon>Bacteria</taxon>
        <taxon>Bacillati</taxon>
        <taxon>Bacillota</taxon>
        <taxon>Clostridia</taxon>
        <taxon>Eubacteriales</taxon>
        <taxon>Clostridiaceae</taxon>
        <taxon>Proteiniclasticum</taxon>
    </lineage>
</organism>
<reference evidence="1 2" key="1">
    <citation type="submission" date="2016-10" db="EMBL/GenBank/DDBJ databases">
        <authorList>
            <person name="de Groot N.N."/>
        </authorList>
    </citation>
    <scope>NUCLEOTIDE SEQUENCE [LARGE SCALE GENOMIC DNA]</scope>
    <source>
        <strain evidence="1 2">ML2</strain>
    </source>
</reference>
<evidence type="ECO:0000313" key="1">
    <source>
        <dbReference type="EMBL" id="SFO08711.1"/>
    </source>
</evidence>
<evidence type="ECO:0000313" key="2">
    <source>
        <dbReference type="Proteomes" id="UP000181899"/>
    </source>
</evidence>
<accession>A0A1I5ECB0</accession>